<evidence type="ECO:0000256" key="5">
    <source>
        <dbReference type="ARBA" id="ARBA00023128"/>
    </source>
</evidence>
<evidence type="ECO:0000256" key="8">
    <source>
        <dbReference type="PROSITE-ProRule" id="PRU00267"/>
    </source>
</evidence>
<dbReference type="GO" id="GO:0042030">
    <property type="term" value="F:ATPase inhibitor activity"/>
    <property type="evidence" value="ECO:0007669"/>
    <property type="project" value="InterPro"/>
</dbReference>
<evidence type="ECO:0000313" key="12">
    <source>
        <dbReference type="EnsemblMetazoa" id="AMIN001667-PA"/>
    </source>
</evidence>
<dbReference type="PANTHER" id="PTHR46318">
    <property type="entry name" value="UPSTREAM BINDING TRANSCRIPTION FACTOR"/>
    <property type="match status" value="1"/>
</dbReference>
<dbReference type="FunFam" id="1.20.5.500:FF:000007">
    <property type="entry name" value="ATPase inhibitor, putative"/>
    <property type="match status" value="1"/>
</dbReference>
<feature type="coiled-coil region" evidence="9">
    <location>
        <begin position="564"/>
        <end position="591"/>
    </location>
</feature>
<dbReference type="Pfam" id="PF00505">
    <property type="entry name" value="HMG_box"/>
    <property type="match status" value="1"/>
</dbReference>
<dbReference type="EnsemblMetazoa" id="AMIN001667-RA">
    <property type="protein sequence ID" value="AMIN001667-PA"/>
    <property type="gene ID" value="AMIN001667"/>
</dbReference>
<feature type="region of interest" description="Disordered" evidence="10">
    <location>
        <begin position="436"/>
        <end position="536"/>
    </location>
</feature>
<dbReference type="InterPro" id="IPR051762">
    <property type="entry name" value="UBF1"/>
</dbReference>
<dbReference type="InterPro" id="IPR007648">
    <property type="entry name" value="ATPase_inhibitor_mt"/>
</dbReference>
<evidence type="ECO:0000256" key="10">
    <source>
        <dbReference type="SAM" id="MobiDB-lite"/>
    </source>
</evidence>
<dbReference type="VEuPathDB" id="VectorBase:AMIN001667"/>
<feature type="compositionally biased region" description="Acidic residues" evidence="10">
    <location>
        <begin position="644"/>
        <end position="656"/>
    </location>
</feature>
<accession>A0A182VUC4</accession>
<dbReference type="GO" id="GO:0005634">
    <property type="term" value="C:nucleus"/>
    <property type="evidence" value="ECO:0007669"/>
    <property type="project" value="UniProtKB-SubCell"/>
</dbReference>
<evidence type="ECO:0000259" key="11">
    <source>
        <dbReference type="PROSITE" id="PS50118"/>
    </source>
</evidence>
<dbReference type="Gene3D" id="1.20.5.500">
    <property type="entry name" value="Single helix bin"/>
    <property type="match status" value="1"/>
</dbReference>
<evidence type="ECO:0000256" key="4">
    <source>
        <dbReference type="ARBA" id="ARBA00023125"/>
    </source>
</evidence>
<keyword evidence="9" id="KW-0175">Coiled coil</keyword>
<name>A0A182VUC4_9DIPT</name>
<dbReference type="AlphaFoldDB" id="A0A182VUC4"/>
<reference evidence="13" key="1">
    <citation type="submission" date="2013-03" db="EMBL/GenBank/DDBJ databases">
        <title>The Genome Sequence of Anopheles minimus MINIMUS1.</title>
        <authorList>
            <consortium name="The Broad Institute Genomics Platform"/>
            <person name="Neafsey D.E."/>
            <person name="Walton C."/>
            <person name="Walker B."/>
            <person name="Young S.K."/>
            <person name="Zeng Q."/>
            <person name="Gargeya S."/>
            <person name="Fitzgerald M."/>
            <person name="Haas B."/>
            <person name="Abouelleil A."/>
            <person name="Allen A.W."/>
            <person name="Alvarado L."/>
            <person name="Arachchi H.M."/>
            <person name="Berlin A.M."/>
            <person name="Chapman S.B."/>
            <person name="Gainer-Dewar J."/>
            <person name="Goldberg J."/>
            <person name="Griggs A."/>
            <person name="Gujja S."/>
            <person name="Hansen M."/>
            <person name="Howarth C."/>
            <person name="Imamovic A."/>
            <person name="Ireland A."/>
            <person name="Larimer J."/>
            <person name="McCowan C."/>
            <person name="Murphy C."/>
            <person name="Pearson M."/>
            <person name="Poon T.W."/>
            <person name="Priest M."/>
            <person name="Roberts A."/>
            <person name="Saif S."/>
            <person name="Shea T."/>
            <person name="Sisk P."/>
            <person name="Sykes S."/>
            <person name="Wortman J."/>
            <person name="Nusbaum C."/>
            <person name="Birren B."/>
        </authorList>
    </citation>
    <scope>NUCLEOTIDE SEQUENCE [LARGE SCALE GENOMIC DNA]</scope>
    <source>
        <strain evidence="13">MINIMUS1</strain>
    </source>
</reference>
<keyword evidence="6 8" id="KW-0539">Nucleus</keyword>
<comment type="subcellular location">
    <subcellularLocation>
        <location evidence="2">Mitochondrion</location>
    </subcellularLocation>
    <subcellularLocation>
        <location evidence="1">Nucleus</location>
    </subcellularLocation>
</comment>
<dbReference type="GO" id="GO:0003677">
    <property type="term" value="F:DNA binding"/>
    <property type="evidence" value="ECO:0007669"/>
    <property type="project" value="UniProtKB-UniRule"/>
</dbReference>
<dbReference type="PANTHER" id="PTHR46318:SF3">
    <property type="entry name" value="UPSTREAM BINDING TRANSCRIPTION FACTOR"/>
    <property type="match status" value="1"/>
</dbReference>
<dbReference type="SUPFAM" id="SSF64602">
    <property type="entry name" value="F1 ATPase inhibitor, IF1, C-terminal domain"/>
    <property type="match status" value="1"/>
</dbReference>
<evidence type="ECO:0000256" key="6">
    <source>
        <dbReference type="ARBA" id="ARBA00023242"/>
    </source>
</evidence>
<feature type="region of interest" description="Disordered" evidence="10">
    <location>
        <begin position="16"/>
        <end position="54"/>
    </location>
</feature>
<feature type="compositionally biased region" description="Polar residues" evidence="10">
    <location>
        <begin position="514"/>
        <end position="532"/>
    </location>
</feature>
<organism evidence="12 13">
    <name type="scientific">Anopheles minimus</name>
    <dbReference type="NCBI Taxonomy" id="112268"/>
    <lineage>
        <taxon>Eukaryota</taxon>
        <taxon>Metazoa</taxon>
        <taxon>Ecdysozoa</taxon>
        <taxon>Arthropoda</taxon>
        <taxon>Hexapoda</taxon>
        <taxon>Insecta</taxon>
        <taxon>Pterygota</taxon>
        <taxon>Neoptera</taxon>
        <taxon>Endopterygota</taxon>
        <taxon>Diptera</taxon>
        <taxon>Nematocera</taxon>
        <taxon>Culicoidea</taxon>
        <taxon>Culicidae</taxon>
        <taxon>Anophelinae</taxon>
        <taxon>Anopheles</taxon>
    </lineage>
</organism>
<dbReference type="Pfam" id="PF04568">
    <property type="entry name" value="IATP"/>
    <property type="match status" value="1"/>
</dbReference>
<dbReference type="SUPFAM" id="SSF47095">
    <property type="entry name" value="HMG-box"/>
    <property type="match status" value="2"/>
</dbReference>
<dbReference type="PROSITE" id="PS50118">
    <property type="entry name" value="HMG_BOX_2"/>
    <property type="match status" value="1"/>
</dbReference>
<dbReference type="Gene3D" id="1.10.30.10">
    <property type="entry name" value="High mobility group box domain"/>
    <property type="match status" value="1"/>
</dbReference>
<evidence type="ECO:0000256" key="1">
    <source>
        <dbReference type="ARBA" id="ARBA00004123"/>
    </source>
</evidence>
<evidence type="ECO:0000256" key="7">
    <source>
        <dbReference type="ARBA" id="ARBA00030036"/>
    </source>
</evidence>
<feature type="DNA-binding region" description="HMG box" evidence="8">
    <location>
        <begin position="135"/>
        <end position="203"/>
    </location>
</feature>
<feature type="domain" description="HMG box" evidence="11">
    <location>
        <begin position="135"/>
        <end position="203"/>
    </location>
</feature>
<dbReference type="Proteomes" id="UP000075920">
    <property type="component" value="Unassembled WGS sequence"/>
</dbReference>
<protein>
    <recommendedName>
        <fullName evidence="7">ATP synthase F1 subunit epsilon</fullName>
    </recommendedName>
</protein>
<feature type="compositionally biased region" description="Acidic residues" evidence="10">
    <location>
        <begin position="34"/>
        <end position="54"/>
    </location>
</feature>
<comment type="similarity">
    <text evidence="3">Belongs to the ATPase inhibitor family.</text>
</comment>
<reference evidence="12" key="2">
    <citation type="submission" date="2020-05" db="UniProtKB">
        <authorList>
            <consortium name="EnsemblMetazoa"/>
        </authorList>
    </citation>
    <scope>IDENTIFICATION</scope>
    <source>
        <strain evidence="12">MINIMUS1</strain>
    </source>
</reference>
<dbReference type="InterPro" id="IPR009071">
    <property type="entry name" value="HMG_box_dom"/>
</dbReference>
<proteinExistence type="inferred from homology"/>
<evidence type="ECO:0000256" key="3">
    <source>
        <dbReference type="ARBA" id="ARBA00010901"/>
    </source>
</evidence>
<feature type="region of interest" description="Disordered" evidence="10">
    <location>
        <begin position="624"/>
        <end position="663"/>
    </location>
</feature>
<dbReference type="InterPro" id="IPR036910">
    <property type="entry name" value="HMG_box_dom_sf"/>
</dbReference>
<dbReference type="STRING" id="112268.A0A182VUC4"/>
<evidence type="ECO:0000313" key="13">
    <source>
        <dbReference type="Proteomes" id="UP000075920"/>
    </source>
</evidence>
<evidence type="ECO:0000256" key="9">
    <source>
        <dbReference type="SAM" id="Coils"/>
    </source>
</evidence>
<evidence type="ECO:0000256" key="2">
    <source>
        <dbReference type="ARBA" id="ARBA00004173"/>
    </source>
</evidence>
<keyword evidence="4 8" id="KW-0238">DNA-binding</keyword>
<sequence length="781" mass="89513">MRKRSLSVACERAAQLEHMSQKFEGVPPEHETENESDEEENEEAPENVDSDWTESDYKSLLEHLRSVVPQKDKKNFQITLKKIDWERVAFEGRTADEVKTVTLNLMKGIRKYRTLKEVIEDIPLQSRKTCPIGKPKNPPSAYNLFVKAKFQYYKEKHPELPMRALFKVLHHEYTGLSQKKKDKYDSMAAEGKEVYKQKMEQYYKDNPNISGKKSHVTKKVAKTANVITPFDLFRQDMLNKNEDTNISNLRSQWNSLQVKEKLKYIQKAFTSQTENNAKPLKLNKEEQELMEHIKGKPLPIAGSLSEYYLKNYADVSKSSSVIKWRKDQLLQFKSLPKLRKLELEIEYRQAKQDYITSYENYIANLTDKKEQLAQIDLLKSFIQKRLDKDDRQQLPDDNRPFSSMIHATQLENEMMELPIAESTTLVVKTKKAKKAASEKESIAAESPQQKALKSILKSPGKASKVAKDKTAEFVEPAAPPKSKRKHSISENESDSNSEKRTKHSIVRVPIVEPTVNNSSSQVNGTKNASFSKPNEPVRPPATILEFYKERYYLGKADKCAESFKKLSTTRKQALRKEMRDAQKKYFKELQKFLKHVPQQNIKKYLNKLKQVQIDFSLHDQPLKEDSVAKPTPKQEPQTSSGSDSDSDSDSGDENSEDEKTQNEVISSCKAIKVHRIMQSVRKTTAWIIPSGMRIARMSAGEMGSGAGKGGGGGGSIRDAGGSFGKMEVAHEEEYFYKQRQEQLAKLKQQAINQEDFHSESIKHHEEAIARHKKAMEQLKKK</sequence>
<keyword evidence="5" id="KW-0496">Mitochondrion</keyword>
<dbReference type="SMART" id="SM00398">
    <property type="entry name" value="HMG"/>
    <property type="match status" value="1"/>
</dbReference>
<dbReference type="GO" id="GO:0005739">
    <property type="term" value="C:mitochondrion"/>
    <property type="evidence" value="ECO:0007669"/>
    <property type="project" value="UniProtKB-SubCell"/>
</dbReference>
<keyword evidence="13" id="KW-1185">Reference proteome</keyword>